<dbReference type="Pfam" id="PF00194">
    <property type="entry name" value="Carb_anhydrase"/>
    <property type="match status" value="1"/>
</dbReference>
<dbReference type="GO" id="GO:0004089">
    <property type="term" value="F:carbonate dehydratase activity"/>
    <property type="evidence" value="ECO:0007669"/>
    <property type="project" value="UniProtKB-UniRule"/>
</dbReference>
<dbReference type="AlphaFoldDB" id="A0ABD3ALM8"/>
<comment type="caution">
    <text evidence="8">The sequence shown here is derived from an EMBL/GenBank/DDBJ whole genome shotgun (WGS) entry which is preliminary data.</text>
</comment>
<keyword evidence="6" id="KW-0732">Signal</keyword>
<comment type="function">
    <text evidence="6">Reversible hydration of carbon dioxide.</text>
</comment>
<evidence type="ECO:0000256" key="4">
    <source>
        <dbReference type="ARBA" id="ARBA00022833"/>
    </source>
</evidence>
<gene>
    <name evidence="8" type="ORF">ACH5RR_005621</name>
</gene>
<sequence length="262" mass="28908">MPAHFAIFFIVATTFLIINASPMLAEEGSSVGTQISYSGDTGPDKWGSLNPAFSACSNGKSQSPVDIVSDKVVLNKNLKPLARQYNSTNSTLVNNGFNIELRRGENSGRLVSDGKIYKFTQMHWHSPSEHRINGVQYEGELHLVHIADDGSIAVVGILYHIRHPDPLIAKIKSKLSELADQSSEFHGRGQVAVGKFSMKQLQKNTRKYYRYSGSLTTPPCSETVVWHILGKVSRVGKSPPMTLQCGVRGFSPWIIQNQEHVS</sequence>
<proteinExistence type="inferred from homology"/>
<feature type="chain" id="PRO_5044526761" description="Carbonic anhydrase" evidence="6">
    <location>
        <begin position="21"/>
        <end position="262"/>
    </location>
</feature>
<keyword evidence="5 6" id="KW-0456">Lyase</keyword>
<dbReference type="Proteomes" id="UP001630127">
    <property type="component" value="Unassembled WGS sequence"/>
</dbReference>
<dbReference type="SMART" id="SM01057">
    <property type="entry name" value="Carb_anhydrase"/>
    <property type="match status" value="1"/>
</dbReference>
<dbReference type="SUPFAM" id="SSF51069">
    <property type="entry name" value="Carbonic anhydrase"/>
    <property type="match status" value="1"/>
</dbReference>
<feature type="domain" description="Alpha-carbonic anhydrase" evidence="7">
    <location>
        <begin position="33"/>
        <end position="262"/>
    </location>
</feature>
<dbReference type="InterPro" id="IPR036398">
    <property type="entry name" value="CA_dom_sf"/>
</dbReference>
<evidence type="ECO:0000256" key="1">
    <source>
        <dbReference type="ARBA" id="ARBA00001947"/>
    </source>
</evidence>
<dbReference type="EMBL" id="JBJUIK010000003">
    <property type="protein sequence ID" value="KAL3532100.1"/>
    <property type="molecule type" value="Genomic_DNA"/>
</dbReference>
<dbReference type="GO" id="GO:0008270">
    <property type="term" value="F:zinc ion binding"/>
    <property type="evidence" value="ECO:0007669"/>
    <property type="project" value="UniProtKB-UniRule"/>
</dbReference>
<evidence type="ECO:0000259" key="7">
    <source>
        <dbReference type="PROSITE" id="PS51144"/>
    </source>
</evidence>
<feature type="signal peptide" evidence="6">
    <location>
        <begin position="1"/>
        <end position="20"/>
    </location>
</feature>
<dbReference type="PANTHER" id="PTHR18952">
    <property type="entry name" value="CARBONIC ANHYDRASE"/>
    <property type="match status" value="1"/>
</dbReference>
<dbReference type="InterPro" id="IPR018338">
    <property type="entry name" value="Carbonic_anhydrase_a-class_CS"/>
</dbReference>
<comment type="similarity">
    <text evidence="6">Belongs to the alpha-carbonic anhydrase family.</text>
</comment>
<dbReference type="InterPro" id="IPR041891">
    <property type="entry name" value="Alpha_CA_prokaryot-like"/>
</dbReference>
<evidence type="ECO:0000313" key="9">
    <source>
        <dbReference type="Proteomes" id="UP001630127"/>
    </source>
</evidence>
<organism evidence="8 9">
    <name type="scientific">Cinchona calisaya</name>
    <dbReference type="NCBI Taxonomy" id="153742"/>
    <lineage>
        <taxon>Eukaryota</taxon>
        <taxon>Viridiplantae</taxon>
        <taxon>Streptophyta</taxon>
        <taxon>Embryophyta</taxon>
        <taxon>Tracheophyta</taxon>
        <taxon>Spermatophyta</taxon>
        <taxon>Magnoliopsida</taxon>
        <taxon>eudicotyledons</taxon>
        <taxon>Gunneridae</taxon>
        <taxon>Pentapetalae</taxon>
        <taxon>asterids</taxon>
        <taxon>lamiids</taxon>
        <taxon>Gentianales</taxon>
        <taxon>Rubiaceae</taxon>
        <taxon>Cinchonoideae</taxon>
        <taxon>Cinchoneae</taxon>
        <taxon>Cinchona</taxon>
    </lineage>
</organism>
<dbReference type="CDD" id="cd03124">
    <property type="entry name" value="alpha_CA_prokaryotic_like"/>
    <property type="match status" value="1"/>
</dbReference>
<dbReference type="PANTHER" id="PTHR18952:SF236">
    <property type="entry name" value="ALPHA CARBONIC ANHYDRASE 1, CHLOROPLASTIC"/>
    <property type="match status" value="1"/>
</dbReference>
<evidence type="ECO:0000256" key="6">
    <source>
        <dbReference type="RuleBase" id="RU367011"/>
    </source>
</evidence>
<comment type="catalytic activity">
    <reaction evidence="6">
        <text>hydrogencarbonate + H(+) = CO2 + H2O</text>
        <dbReference type="Rhea" id="RHEA:10748"/>
        <dbReference type="ChEBI" id="CHEBI:15377"/>
        <dbReference type="ChEBI" id="CHEBI:15378"/>
        <dbReference type="ChEBI" id="CHEBI:16526"/>
        <dbReference type="ChEBI" id="CHEBI:17544"/>
        <dbReference type="EC" id="4.2.1.1"/>
    </reaction>
</comment>
<evidence type="ECO:0000256" key="3">
    <source>
        <dbReference type="ARBA" id="ARBA00022723"/>
    </source>
</evidence>
<keyword evidence="3 6" id="KW-0479">Metal-binding</keyword>
<evidence type="ECO:0000256" key="5">
    <source>
        <dbReference type="ARBA" id="ARBA00023239"/>
    </source>
</evidence>
<evidence type="ECO:0000313" key="8">
    <source>
        <dbReference type="EMBL" id="KAL3532100.1"/>
    </source>
</evidence>
<evidence type="ECO:0000256" key="2">
    <source>
        <dbReference type="ARBA" id="ARBA00012925"/>
    </source>
</evidence>
<reference evidence="8 9" key="1">
    <citation type="submission" date="2024-11" db="EMBL/GenBank/DDBJ databases">
        <title>A near-complete genome assembly of Cinchona calisaya.</title>
        <authorList>
            <person name="Lian D.C."/>
            <person name="Zhao X.W."/>
            <person name="Wei L."/>
        </authorList>
    </citation>
    <scope>NUCLEOTIDE SEQUENCE [LARGE SCALE GENOMIC DNA]</scope>
    <source>
        <tissue evidence="8">Nenye</tissue>
    </source>
</reference>
<comment type="cofactor">
    <cofactor evidence="1 6">
        <name>Zn(2+)</name>
        <dbReference type="ChEBI" id="CHEBI:29105"/>
    </cofactor>
</comment>
<dbReference type="PROSITE" id="PS51144">
    <property type="entry name" value="ALPHA_CA_2"/>
    <property type="match status" value="1"/>
</dbReference>
<dbReference type="InterPro" id="IPR001148">
    <property type="entry name" value="CA_dom"/>
</dbReference>
<dbReference type="InterPro" id="IPR023561">
    <property type="entry name" value="Carbonic_anhydrase_a-class"/>
</dbReference>
<accession>A0ABD3ALM8</accession>
<dbReference type="Gene3D" id="3.10.200.10">
    <property type="entry name" value="Alpha carbonic anhydrase"/>
    <property type="match status" value="1"/>
</dbReference>
<protein>
    <recommendedName>
        <fullName evidence="2 6">Carbonic anhydrase</fullName>
        <ecNumber evidence="2 6">4.2.1.1</ecNumber>
    </recommendedName>
</protein>
<name>A0ABD3ALM8_9GENT</name>
<keyword evidence="9" id="KW-1185">Reference proteome</keyword>
<keyword evidence="4 6" id="KW-0862">Zinc</keyword>
<dbReference type="EC" id="4.2.1.1" evidence="2 6"/>
<dbReference type="PROSITE" id="PS00162">
    <property type="entry name" value="ALPHA_CA_1"/>
    <property type="match status" value="1"/>
</dbReference>